<dbReference type="RefSeq" id="WP_118108397.1">
    <property type="nucleotide sequence ID" value="NZ_QRYI01000009.1"/>
</dbReference>
<dbReference type="EMBL" id="QRYW01000040">
    <property type="protein sequence ID" value="RGV20371.1"/>
    <property type="molecule type" value="Genomic_DNA"/>
</dbReference>
<protein>
    <submittedName>
        <fullName evidence="3">Mobilization protein</fullName>
    </submittedName>
</protein>
<proteinExistence type="predicted"/>
<name>A0A412W7A4_9BACT</name>
<dbReference type="InterPro" id="IPR054462">
    <property type="entry name" value="TraI_M"/>
</dbReference>
<dbReference type="AlphaFoldDB" id="A0A412W7A4"/>
<evidence type="ECO:0000259" key="1">
    <source>
        <dbReference type="Pfam" id="PF03432"/>
    </source>
</evidence>
<evidence type="ECO:0000313" key="3">
    <source>
        <dbReference type="EMBL" id="RGV20371.1"/>
    </source>
</evidence>
<dbReference type="Pfam" id="PF22863">
    <property type="entry name" value="TraI_middle"/>
    <property type="match status" value="1"/>
</dbReference>
<accession>A0A412W7A4</accession>
<gene>
    <name evidence="3" type="ORF">DWW24_16210</name>
</gene>
<dbReference type="InterPro" id="IPR005094">
    <property type="entry name" value="Endonuclease_MobA/VirD2"/>
</dbReference>
<evidence type="ECO:0000259" key="2">
    <source>
        <dbReference type="Pfam" id="PF22863"/>
    </source>
</evidence>
<organism evidence="3 4">
    <name type="scientific">Odoribacter splanchnicus</name>
    <dbReference type="NCBI Taxonomy" id="28118"/>
    <lineage>
        <taxon>Bacteria</taxon>
        <taxon>Pseudomonadati</taxon>
        <taxon>Bacteroidota</taxon>
        <taxon>Bacteroidia</taxon>
        <taxon>Bacteroidales</taxon>
        <taxon>Odoribacteraceae</taxon>
        <taxon>Odoribacter</taxon>
    </lineage>
</organism>
<comment type="caution">
    <text evidence="3">The sequence shown here is derived from an EMBL/GenBank/DDBJ whole genome shotgun (WGS) entry which is preliminary data.</text>
</comment>
<feature type="domain" description="MobA/VirD2-like nuclease" evidence="1">
    <location>
        <begin position="17"/>
        <end position="145"/>
    </location>
</feature>
<feature type="domain" description="TraI-like middle" evidence="2">
    <location>
        <begin position="173"/>
        <end position="240"/>
    </location>
</feature>
<evidence type="ECO:0000313" key="4">
    <source>
        <dbReference type="Proteomes" id="UP000283426"/>
    </source>
</evidence>
<dbReference type="Pfam" id="PF03432">
    <property type="entry name" value="Relaxase"/>
    <property type="match status" value="1"/>
</dbReference>
<dbReference type="Proteomes" id="UP000283426">
    <property type="component" value="Unassembled WGS sequence"/>
</dbReference>
<reference evidence="3 4" key="1">
    <citation type="submission" date="2018-08" db="EMBL/GenBank/DDBJ databases">
        <title>A genome reference for cultivated species of the human gut microbiota.</title>
        <authorList>
            <person name="Zou Y."/>
            <person name="Xue W."/>
            <person name="Luo G."/>
        </authorList>
    </citation>
    <scope>NUCLEOTIDE SEQUENCE [LARGE SCALE GENOMIC DNA]</scope>
    <source>
        <strain evidence="3 4">AF14-6AC</strain>
    </source>
</reference>
<sequence length="301" mass="34398">MIGKITKGSGFRGCVSYVLGKDQAKLLAYSGVLGESRESIIQNFTTQRLMNPDIKKPVGHISLSYSVEDVPKLTDRKIIDLTHEYMKAMGIVNTQYIIVRHHDREHPHVHIVFNRIDNNGKTITDKNDRYRNKQVCKQLKRRHGLYFAPGKENVRQDRLKEPDKTKYEIYTAIKDGMKHAKDWQQLQSHLSKEGIKIRFKNRGQTSEVQGISFTKGDYSFKGSEVDRNFSYSKLDAQLNKNSQQRQETITMKPDSLAPKAINTGSDIGGSLFGFSHLGSVPNDSEQMRLNELRKKNVKNAD</sequence>